<evidence type="ECO:0000313" key="1">
    <source>
        <dbReference type="EMBL" id="GMN53991.1"/>
    </source>
</evidence>
<comment type="caution">
    <text evidence="1">The sequence shown here is derived from an EMBL/GenBank/DDBJ whole genome shotgun (WGS) entry which is preliminary data.</text>
</comment>
<dbReference type="EMBL" id="BTGU01000049">
    <property type="protein sequence ID" value="GMN53991.1"/>
    <property type="molecule type" value="Genomic_DNA"/>
</dbReference>
<proteinExistence type="predicted"/>
<dbReference type="AlphaFoldDB" id="A0AA88AZW5"/>
<name>A0AA88AZW5_FICCA</name>
<gene>
    <name evidence="1" type="ORF">TIFTF001_023123</name>
</gene>
<sequence>MPRLVQVTAEQAQISEEDATKACDLNSGDRDSEGTQVLAIVRLFIEAVIARLCSLSPLASIAPIFSLISNFSCFGHETRDRSILSLSSPAFAALIDSPNSDLTCSRSLNSEPLRSTFPRPRLRLGEVPPNVCRPHP</sequence>
<protein>
    <submittedName>
        <fullName evidence="1">Uncharacterized protein</fullName>
    </submittedName>
</protein>
<accession>A0AA88AZW5</accession>
<keyword evidence="2" id="KW-1185">Reference proteome</keyword>
<dbReference type="Proteomes" id="UP001187192">
    <property type="component" value="Unassembled WGS sequence"/>
</dbReference>
<evidence type="ECO:0000313" key="2">
    <source>
        <dbReference type="Proteomes" id="UP001187192"/>
    </source>
</evidence>
<organism evidence="1 2">
    <name type="scientific">Ficus carica</name>
    <name type="common">Common fig</name>
    <dbReference type="NCBI Taxonomy" id="3494"/>
    <lineage>
        <taxon>Eukaryota</taxon>
        <taxon>Viridiplantae</taxon>
        <taxon>Streptophyta</taxon>
        <taxon>Embryophyta</taxon>
        <taxon>Tracheophyta</taxon>
        <taxon>Spermatophyta</taxon>
        <taxon>Magnoliopsida</taxon>
        <taxon>eudicotyledons</taxon>
        <taxon>Gunneridae</taxon>
        <taxon>Pentapetalae</taxon>
        <taxon>rosids</taxon>
        <taxon>fabids</taxon>
        <taxon>Rosales</taxon>
        <taxon>Moraceae</taxon>
        <taxon>Ficeae</taxon>
        <taxon>Ficus</taxon>
    </lineage>
</organism>
<dbReference type="Gramene" id="FCD_00020419-RA">
    <property type="protein sequence ID" value="FCD_00020419-RA:cds"/>
    <property type="gene ID" value="FCD_00020419"/>
</dbReference>
<reference evidence="1" key="1">
    <citation type="submission" date="2023-07" db="EMBL/GenBank/DDBJ databases">
        <title>draft genome sequence of fig (Ficus carica).</title>
        <authorList>
            <person name="Takahashi T."/>
            <person name="Nishimura K."/>
        </authorList>
    </citation>
    <scope>NUCLEOTIDE SEQUENCE</scope>
</reference>